<dbReference type="SUPFAM" id="SSF55785">
    <property type="entry name" value="PYP-like sensor domain (PAS domain)"/>
    <property type="match status" value="1"/>
</dbReference>
<protein>
    <recommendedName>
        <fullName evidence="2">histidine kinase</fullName>
        <ecNumber evidence="2">2.7.13.3</ecNumber>
    </recommendedName>
</protein>
<dbReference type="RefSeq" id="WP_370396804.1">
    <property type="nucleotide sequence ID" value="NZ_JALBUT010000004.1"/>
</dbReference>
<evidence type="ECO:0000313" key="12">
    <source>
        <dbReference type="EMBL" id="MDX8415357.1"/>
    </source>
</evidence>
<dbReference type="EC" id="2.7.13.3" evidence="2"/>
<gene>
    <name evidence="12" type="ORF">MOX91_04075</name>
</gene>
<evidence type="ECO:0000256" key="7">
    <source>
        <dbReference type="ARBA" id="ARBA00022840"/>
    </source>
</evidence>
<sequence length="370" mass="40966">MNFKEDKIAKIIRANKRLSREASRIEGIFRSIKEGIILTDAGGNILYANAAAKNILGFAEDGQILTLSKILPQIDSVELRLVCGGTASQREFEIAYPEHRFIKVFMTPVDGEKEEAAIIISDLTNERISARDKIESEKIASVLKLASGVAHELGNPINSISIHLQLALKTIAKMEQSPSLSRLKESVEICSKEVSRLDGIIKHFLKALRPARPDFAEINPLAPLAETLKFLQNELQDLNIKIEINTENSLPSILGDTNLLKQLYFNLIKNAMEAMDLGGIIKIGTSFDDNFVKISISDNGCGIDQDEITRIFEPYFTTKTDGHGLGMMIASEIVKSHGGSIGIDSRKDEGTTIMLSFPRKDKRIREIMAE</sequence>
<reference evidence="12 13" key="1">
    <citation type="submission" date="2022-03" db="EMBL/GenBank/DDBJ databases">
        <title>Novel taxa within the pig intestine.</title>
        <authorList>
            <person name="Wylensek D."/>
            <person name="Bishof K."/>
            <person name="Afrizal A."/>
            <person name="Clavel T."/>
        </authorList>
    </citation>
    <scope>NUCLEOTIDE SEQUENCE [LARGE SCALE GENOMIC DNA]</scope>
    <source>
        <strain evidence="12 13">CLA-KB-P66</strain>
    </source>
</reference>
<dbReference type="Pfam" id="PF02518">
    <property type="entry name" value="HATPase_c"/>
    <property type="match status" value="1"/>
</dbReference>
<dbReference type="CDD" id="cd00082">
    <property type="entry name" value="HisKA"/>
    <property type="match status" value="1"/>
</dbReference>
<dbReference type="Proteomes" id="UP001275932">
    <property type="component" value="Unassembled WGS sequence"/>
</dbReference>
<evidence type="ECO:0000256" key="3">
    <source>
        <dbReference type="ARBA" id="ARBA00022553"/>
    </source>
</evidence>
<dbReference type="InterPro" id="IPR005467">
    <property type="entry name" value="His_kinase_dom"/>
</dbReference>
<dbReference type="PROSITE" id="PS50109">
    <property type="entry name" value="HIS_KIN"/>
    <property type="match status" value="1"/>
</dbReference>
<evidence type="ECO:0000256" key="5">
    <source>
        <dbReference type="ARBA" id="ARBA00022741"/>
    </source>
</evidence>
<comment type="caution">
    <text evidence="12">The sequence shown here is derived from an EMBL/GenBank/DDBJ whole genome shotgun (WGS) entry which is preliminary data.</text>
</comment>
<dbReference type="InterPro" id="IPR000014">
    <property type="entry name" value="PAS"/>
</dbReference>
<evidence type="ECO:0000256" key="6">
    <source>
        <dbReference type="ARBA" id="ARBA00022777"/>
    </source>
</evidence>
<keyword evidence="3" id="KW-0597">Phosphoprotein</keyword>
<keyword evidence="4" id="KW-0808">Transferase</keyword>
<dbReference type="SMART" id="SM00388">
    <property type="entry name" value="HisKA"/>
    <property type="match status" value="1"/>
</dbReference>
<dbReference type="Pfam" id="PF00512">
    <property type="entry name" value="HisKA"/>
    <property type="match status" value="1"/>
</dbReference>
<evidence type="ECO:0000256" key="1">
    <source>
        <dbReference type="ARBA" id="ARBA00000085"/>
    </source>
</evidence>
<dbReference type="Pfam" id="PF13188">
    <property type="entry name" value="PAS_8"/>
    <property type="match status" value="1"/>
</dbReference>
<evidence type="ECO:0000259" key="11">
    <source>
        <dbReference type="PROSITE" id="PS50112"/>
    </source>
</evidence>
<keyword evidence="6" id="KW-0418">Kinase</keyword>
<comment type="catalytic activity">
    <reaction evidence="1">
        <text>ATP + protein L-histidine = ADP + protein N-phospho-L-histidine.</text>
        <dbReference type="EC" id="2.7.13.3"/>
    </reaction>
</comment>
<dbReference type="SUPFAM" id="SSF47384">
    <property type="entry name" value="Homodimeric domain of signal transducing histidine kinase"/>
    <property type="match status" value="1"/>
</dbReference>
<dbReference type="PROSITE" id="PS50112">
    <property type="entry name" value="PAS"/>
    <property type="match status" value="1"/>
</dbReference>
<name>A0ABU4WFL8_9BACT</name>
<proteinExistence type="predicted"/>
<evidence type="ECO:0000256" key="9">
    <source>
        <dbReference type="SAM" id="Coils"/>
    </source>
</evidence>
<feature type="domain" description="PAS" evidence="11">
    <location>
        <begin position="21"/>
        <end position="61"/>
    </location>
</feature>
<dbReference type="InterPro" id="IPR036890">
    <property type="entry name" value="HATPase_C_sf"/>
</dbReference>
<evidence type="ECO:0000256" key="2">
    <source>
        <dbReference type="ARBA" id="ARBA00012438"/>
    </source>
</evidence>
<dbReference type="EMBL" id="JALBUT010000004">
    <property type="protein sequence ID" value="MDX8415357.1"/>
    <property type="molecule type" value="Genomic_DNA"/>
</dbReference>
<dbReference type="CDD" id="cd00075">
    <property type="entry name" value="HATPase"/>
    <property type="match status" value="1"/>
</dbReference>
<dbReference type="InterPro" id="IPR004358">
    <property type="entry name" value="Sig_transdc_His_kin-like_C"/>
</dbReference>
<evidence type="ECO:0000313" key="13">
    <source>
        <dbReference type="Proteomes" id="UP001275932"/>
    </source>
</evidence>
<dbReference type="SMART" id="SM00387">
    <property type="entry name" value="HATPase_c"/>
    <property type="match status" value="1"/>
</dbReference>
<dbReference type="InterPro" id="IPR036097">
    <property type="entry name" value="HisK_dim/P_sf"/>
</dbReference>
<keyword evidence="7 12" id="KW-0067">ATP-binding</keyword>
<keyword evidence="9" id="KW-0175">Coiled coil</keyword>
<evidence type="ECO:0000256" key="4">
    <source>
        <dbReference type="ARBA" id="ARBA00022679"/>
    </source>
</evidence>
<feature type="coiled-coil region" evidence="9">
    <location>
        <begin position="221"/>
        <end position="248"/>
    </location>
</feature>
<dbReference type="Gene3D" id="3.30.565.10">
    <property type="entry name" value="Histidine kinase-like ATPase, C-terminal domain"/>
    <property type="match status" value="1"/>
</dbReference>
<dbReference type="InterPro" id="IPR003594">
    <property type="entry name" value="HATPase_dom"/>
</dbReference>
<dbReference type="CDD" id="cd00130">
    <property type="entry name" value="PAS"/>
    <property type="match status" value="1"/>
</dbReference>
<keyword evidence="8" id="KW-0902">Two-component regulatory system</keyword>
<dbReference type="InterPro" id="IPR003661">
    <property type="entry name" value="HisK_dim/P_dom"/>
</dbReference>
<accession>A0ABU4WFL8</accession>
<evidence type="ECO:0000259" key="10">
    <source>
        <dbReference type="PROSITE" id="PS50109"/>
    </source>
</evidence>
<dbReference type="SUPFAM" id="SSF55874">
    <property type="entry name" value="ATPase domain of HSP90 chaperone/DNA topoisomerase II/histidine kinase"/>
    <property type="match status" value="1"/>
</dbReference>
<feature type="domain" description="Histidine kinase" evidence="10">
    <location>
        <begin position="148"/>
        <end position="361"/>
    </location>
</feature>
<dbReference type="Gene3D" id="3.30.450.20">
    <property type="entry name" value="PAS domain"/>
    <property type="match status" value="1"/>
</dbReference>
<keyword evidence="5" id="KW-0547">Nucleotide-binding</keyword>
<evidence type="ECO:0000256" key="8">
    <source>
        <dbReference type="ARBA" id="ARBA00023012"/>
    </source>
</evidence>
<dbReference type="PANTHER" id="PTHR43065">
    <property type="entry name" value="SENSOR HISTIDINE KINASE"/>
    <property type="match status" value="1"/>
</dbReference>
<dbReference type="PANTHER" id="PTHR43065:SF10">
    <property type="entry name" value="PEROXIDE STRESS-ACTIVATED HISTIDINE KINASE MAK3"/>
    <property type="match status" value="1"/>
</dbReference>
<organism evidence="12 13">
    <name type="scientific">Intestinicryptomonas porci</name>
    <dbReference type="NCBI Taxonomy" id="2926320"/>
    <lineage>
        <taxon>Bacteria</taxon>
        <taxon>Pseudomonadati</taxon>
        <taxon>Verrucomicrobiota</taxon>
        <taxon>Opitutia</taxon>
        <taxon>Opitutales</taxon>
        <taxon>Intestinicryptomonaceae</taxon>
        <taxon>Intestinicryptomonas</taxon>
    </lineage>
</organism>
<dbReference type="NCBIfam" id="TIGR00229">
    <property type="entry name" value="sensory_box"/>
    <property type="match status" value="1"/>
</dbReference>
<dbReference type="InterPro" id="IPR035965">
    <property type="entry name" value="PAS-like_dom_sf"/>
</dbReference>
<dbReference type="Gene3D" id="1.10.287.130">
    <property type="match status" value="1"/>
</dbReference>
<keyword evidence="13" id="KW-1185">Reference proteome</keyword>
<dbReference type="GO" id="GO:0005524">
    <property type="term" value="F:ATP binding"/>
    <property type="evidence" value="ECO:0007669"/>
    <property type="project" value="UniProtKB-KW"/>
</dbReference>
<dbReference type="PRINTS" id="PR00344">
    <property type="entry name" value="BCTRLSENSOR"/>
</dbReference>